<dbReference type="InterPro" id="IPR038332">
    <property type="entry name" value="PPE_sf"/>
</dbReference>
<feature type="region of interest" description="Disordered" evidence="1">
    <location>
        <begin position="230"/>
        <end position="352"/>
    </location>
</feature>
<evidence type="ECO:0000313" key="3">
    <source>
        <dbReference type="Proteomes" id="UP001500220"/>
    </source>
</evidence>
<dbReference type="SUPFAM" id="SSF140459">
    <property type="entry name" value="PE/PPE dimer-like"/>
    <property type="match status" value="1"/>
</dbReference>
<dbReference type="EMBL" id="BAAAHC010000003">
    <property type="protein sequence ID" value="GAA0510056.1"/>
    <property type="molecule type" value="Genomic_DNA"/>
</dbReference>
<dbReference type="Gene3D" id="1.20.1260.20">
    <property type="entry name" value="PPE superfamily"/>
    <property type="match status" value="1"/>
</dbReference>
<feature type="compositionally biased region" description="Pro residues" evidence="1">
    <location>
        <begin position="237"/>
        <end position="251"/>
    </location>
</feature>
<evidence type="ECO:0000256" key="1">
    <source>
        <dbReference type="SAM" id="MobiDB-lite"/>
    </source>
</evidence>
<feature type="compositionally biased region" description="Low complexity" evidence="1">
    <location>
        <begin position="299"/>
        <end position="309"/>
    </location>
</feature>
<evidence type="ECO:0008006" key="4">
    <source>
        <dbReference type="Google" id="ProtNLM"/>
    </source>
</evidence>
<dbReference type="Proteomes" id="UP001500220">
    <property type="component" value="Unassembled WGS sequence"/>
</dbReference>
<proteinExistence type="predicted"/>
<name>A0ABP3M082_9PSEU</name>
<feature type="compositionally biased region" description="Basic and acidic residues" evidence="1">
    <location>
        <begin position="437"/>
        <end position="448"/>
    </location>
</feature>
<gene>
    <name evidence="2" type="ORF">GCM10009545_10240</name>
</gene>
<sequence>MGNWFTDGVREVGGSAQDLWAGITGGETRAEQAQRLRQQMATAVGQKQREALNQQQQGLQISGTDPASISQHDNWNDWDQARLAYQLKPSLQVDQINAAGRGWEQLGQQIADIFSDLEAQTRNAAGDGMQGRAAEAALNAGKPLQQWGQQFGDAVRGTGLKIQEAGVAAAQTKSSLQPPAEYDSLRTGMASIIGPAGTMMDVTAQMREREEANKQARAIVQNIYTPGYTAVDGSTPTFPPPIDPLNPPPPPDRGRTTQDVSSTSTSGNTTSDTDRSRVGSLPDGPGSSSVDTPRVDGYQPPAQSSSQWASPPPSAPHPGGMPVSPGTQPPASAIGGVGAMPSGADAGPGAGARGAAGIGAGNRGATGMGAGGRSAAGLGAGGRAGGLGAGALGAGGRSGVGGLKAGPGAVGAAGAAGARGGAGAGAMGAGAGQRGQGSEDREHERPSWLEEQEDVWLDGMPRTAPPVFGDFTD</sequence>
<dbReference type="RefSeq" id="WP_346072279.1">
    <property type="nucleotide sequence ID" value="NZ_BAAAHC010000003.1"/>
</dbReference>
<feature type="region of interest" description="Disordered" evidence="1">
    <location>
        <begin position="412"/>
        <end position="473"/>
    </location>
</feature>
<reference evidence="3" key="1">
    <citation type="journal article" date="2019" name="Int. J. Syst. Evol. Microbiol.">
        <title>The Global Catalogue of Microorganisms (GCM) 10K type strain sequencing project: providing services to taxonomists for standard genome sequencing and annotation.</title>
        <authorList>
            <consortium name="The Broad Institute Genomics Platform"/>
            <consortium name="The Broad Institute Genome Sequencing Center for Infectious Disease"/>
            <person name="Wu L."/>
            <person name="Ma J."/>
        </authorList>
    </citation>
    <scope>NUCLEOTIDE SEQUENCE [LARGE SCALE GENOMIC DNA]</scope>
    <source>
        <strain evidence="3">JCM 10664</strain>
    </source>
</reference>
<feature type="compositionally biased region" description="Low complexity" evidence="1">
    <location>
        <begin position="261"/>
        <end position="271"/>
    </location>
</feature>
<evidence type="ECO:0000313" key="2">
    <source>
        <dbReference type="EMBL" id="GAA0510056.1"/>
    </source>
</evidence>
<feature type="compositionally biased region" description="Gly residues" evidence="1">
    <location>
        <begin position="417"/>
        <end position="435"/>
    </location>
</feature>
<organism evidence="2 3">
    <name type="scientific">Saccharopolyspora thermophila</name>
    <dbReference type="NCBI Taxonomy" id="89367"/>
    <lineage>
        <taxon>Bacteria</taxon>
        <taxon>Bacillati</taxon>
        <taxon>Actinomycetota</taxon>
        <taxon>Actinomycetes</taxon>
        <taxon>Pseudonocardiales</taxon>
        <taxon>Pseudonocardiaceae</taxon>
        <taxon>Saccharopolyspora</taxon>
    </lineage>
</organism>
<keyword evidence="3" id="KW-1185">Reference proteome</keyword>
<protein>
    <recommendedName>
        <fullName evidence="4">PPE family protein</fullName>
    </recommendedName>
</protein>
<accession>A0ABP3M082</accession>
<comment type="caution">
    <text evidence="2">The sequence shown here is derived from an EMBL/GenBank/DDBJ whole genome shotgun (WGS) entry which is preliminary data.</text>
</comment>